<keyword evidence="2" id="KW-0812">Transmembrane</keyword>
<keyword evidence="2" id="KW-1133">Transmembrane helix</keyword>
<feature type="transmembrane region" description="Helical" evidence="2">
    <location>
        <begin position="172"/>
        <end position="198"/>
    </location>
</feature>
<feature type="compositionally biased region" description="Polar residues" evidence="1">
    <location>
        <begin position="10"/>
        <end position="21"/>
    </location>
</feature>
<name>A0AAV9UXE6_9PEZI</name>
<keyword evidence="2" id="KW-0472">Membrane</keyword>
<comment type="caution">
    <text evidence="3">The sequence shown here is derived from an EMBL/GenBank/DDBJ whole genome shotgun (WGS) entry which is preliminary data.</text>
</comment>
<evidence type="ECO:0000313" key="3">
    <source>
        <dbReference type="EMBL" id="KAK6349759.1"/>
    </source>
</evidence>
<sequence>MKPQKIPSVIHTQQRHYNADTSRSPAPSYPYYRPNSYSTDMSAPSDERRRSYASSHDGGIGPYNGDSTSTDAQHAMLLDGVVEEIDLDKDQFEREELKALQAKDKKLKVGLCLARFTTRLINLIGSILVTAFLTEVMQFYMKSADLKTSVGRPGTAPYITAWPSEPYLLPAYIMMGSAFATLFLNFSSIMASCCDLCLVKVRRSTGIDVFSCVCTVAHVVVWAVAVGAYHGLRNGKDLYSYSCSRLALARTRHFPDLDFDFSCAGHKLVFWTAFTACVFNIVAMAEIVPVYMRRKLTKDLKHLEKLKV</sequence>
<dbReference type="EMBL" id="JAVHNQ010000004">
    <property type="protein sequence ID" value="KAK6349759.1"/>
    <property type="molecule type" value="Genomic_DNA"/>
</dbReference>
<feature type="region of interest" description="Disordered" evidence="1">
    <location>
        <begin position="1"/>
        <end position="68"/>
    </location>
</feature>
<reference evidence="3 4" key="1">
    <citation type="submission" date="2019-10" db="EMBL/GenBank/DDBJ databases">
        <authorList>
            <person name="Palmer J.M."/>
        </authorList>
    </citation>
    <scope>NUCLEOTIDE SEQUENCE [LARGE SCALE GENOMIC DNA]</scope>
    <source>
        <strain evidence="3 4">TWF696</strain>
    </source>
</reference>
<organism evidence="3 4">
    <name type="scientific">Orbilia brochopaga</name>
    <dbReference type="NCBI Taxonomy" id="3140254"/>
    <lineage>
        <taxon>Eukaryota</taxon>
        <taxon>Fungi</taxon>
        <taxon>Dikarya</taxon>
        <taxon>Ascomycota</taxon>
        <taxon>Pezizomycotina</taxon>
        <taxon>Orbiliomycetes</taxon>
        <taxon>Orbiliales</taxon>
        <taxon>Orbiliaceae</taxon>
        <taxon>Orbilia</taxon>
    </lineage>
</organism>
<dbReference type="Proteomes" id="UP001375240">
    <property type="component" value="Unassembled WGS sequence"/>
</dbReference>
<feature type="transmembrane region" description="Helical" evidence="2">
    <location>
        <begin position="210"/>
        <end position="232"/>
    </location>
</feature>
<evidence type="ECO:0000256" key="2">
    <source>
        <dbReference type="SAM" id="Phobius"/>
    </source>
</evidence>
<feature type="compositionally biased region" description="Low complexity" evidence="1">
    <location>
        <begin position="22"/>
        <end position="38"/>
    </location>
</feature>
<dbReference type="AlphaFoldDB" id="A0AAV9UXE6"/>
<feature type="transmembrane region" description="Helical" evidence="2">
    <location>
        <begin position="120"/>
        <end position="141"/>
    </location>
</feature>
<protein>
    <submittedName>
        <fullName evidence="3">Uncharacterized protein</fullName>
    </submittedName>
</protein>
<dbReference type="PANTHER" id="PTHR42069">
    <property type="entry name" value="HYPHAL ANASTAMOSIS-8 PROTEIN"/>
    <property type="match status" value="1"/>
</dbReference>
<feature type="transmembrane region" description="Helical" evidence="2">
    <location>
        <begin position="268"/>
        <end position="292"/>
    </location>
</feature>
<gene>
    <name evidence="3" type="ORF">TWF696_006035</name>
</gene>
<accession>A0AAV9UXE6</accession>
<evidence type="ECO:0000313" key="4">
    <source>
        <dbReference type="Proteomes" id="UP001375240"/>
    </source>
</evidence>
<evidence type="ECO:0000256" key="1">
    <source>
        <dbReference type="SAM" id="MobiDB-lite"/>
    </source>
</evidence>
<proteinExistence type="predicted"/>
<dbReference type="PANTHER" id="PTHR42069:SF1">
    <property type="entry name" value="MARVEL DOMAIN-CONTAINING PROTEIN"/>
    <property type="match status" value="1"/>
</dbReference>
<keyword evidence="4" id="KW-1185">Reference proteome</keyword>